<dbReference type="HOGENOM" id="CLU_1185077_0_0_1"/>
<evidence type="ECO:0000256" key="1">
    <source>
        <dbReference type="SAM" id="MobiDB-lite"/>
    </source>
</evidence>
<reference evidence="3" key="4">
    <citation type="journal article" date="2015" name="G3 (Bethesda)">
        <title>Genome sequences of three phytopathogenic species of the Magnaporthaceae family of fungi.</title>
        <authorList>
            <person name="Okagaki L.H."/>
            <person name="Nunes C.C."/>
            <person name="Sailsbery J."/>
            <person name="Clay B."/>
            <person name="Brown D."/>
            <person name="John T."/>
            <person name="Oh Y."/>
            <person name="Young N."/>
            <person name="Fitzgerald M."/>
            <person name="Haas B.J."/>
            <person name="Zeng Q."/>
            <person name="Young S."/>
            <person name="Adiconis X."/>
            <person name="Fan L."/>
            <person name="Levin J.Z."/>
            <person name="Mitchell T.K."/>
            <person name="Okubara P.A."/>
            <person name="Farman M.L."/>
            <person name="Kohn L.M."/>
            <person name="Birren B."/>
            <person name="Ma L.-J."/>
            <person name="Dean R.A."/>
        </authorList>
    </citation>
    <scope>NUCLEOTIDE SEQUENCE</scope>
    <source>
        <strain evidence="3">R3-111a-1</strain>
    </source>
</reference>
<evidence type="ECO:0000313" key="4">
    <source>
        <dbReference type="Proteomes" id="UP000006039"/>
    </source>
</evidence>
<dbReference type="STRING" id="644352.J3P4Z8"/>
<dbReference type="PANTHER" id="PTHR35392">
    <property type="entry name" value="ZN(II)2CYS6 TRANSCRIPTION FACTOR (EUROFUNG)-RELATED-RELATED"/>
    <property type="match status" value="1"/>
</dbReference>
<dbReference type="eggNOG" id="ENOG502RUEF">
    <property type="taxonomic scope" value="Eukaryota"/>
</dbReference>
<feature type="region of interest" description="Disordered" evidence="1">
    <location>
        <begin position="1"/>
        <end position="20"/>
    </location>
</feature>
<dbReference type="EnsemblFungi" id="EJT74746">
    <property type="protein sequence ID" value="EJT74746"/>
    <property type="gene ID" value="GGTG_08584"/>
</dbReference>
<reference evidence="4" key="1">
    <citation type="submission" date="2010-07" db="EMBL/GenBank/DDBJ databases">
        <title>The genome sequence of Gaeumannomyces graminis var. tritici strain R3-111a-1.</title>
        <authorList>
            <consortium name="The Broad Institute Genome Sequencing Platform"/>
            <person name="Ma L.-J."/>
            <person name="Dead R."/>
            <person name="Young S."/>
            <person name="Zeng Q."/>
            <person name="Koehrsen M."/>
            <person name="Alvarado L."/>
            <person name="Berlin A."/>
            <person name="Chapman S.B."/>
            <person name="Chen Z."/>
            <person name="Freedman E."/>
            <person name="Gellesch M."/>
            <person name="Goldberg J."/>
            <person name="Griggs A."/>
            <person name="Gujja S."/>
            <person name="Heilman E.R."/>
            <person name="Heiman D."/>
            <person name="Hepburn T."/>
            <person name="Howarth C."/>
            <person name="Jen D."/>
            <person name="Larson L."/>
            <person name="Mehta T."/>
            <person name="Neiman D."/>
            <person name="Pearson M."/>
            <person name="Roberts A."/>
            <person name="Saif S."/>
            <person name="Shea T."/>
            <person name="Shenoy N."/>
            <person name="Sisk P."/>
            <person name="Stolte C."/>
            <person name="Sykes S."/>
            <person name="Walk T."/>
            <person name="White J."/>
            <person name="Yandava C."/>
            <person name="Haas B."/>
            <person name="Nusbaum C."/>
            <person name="Birren B."/>
        </authorList>
    </citation>
    <scope>NUCLEOTIDE SEQUENCE [LARGE SCALE GENOMIC DNA]</scope>
    <source>
        <strain evidence="4">R3-111a-1</strain>
    </source>
</reference>
<dbReference type="PANTHER" id="PTHR35392:SF3">
    <property type="entry name" value="ZN(2)-C6 FUNGAL-TYPE DOMAIN-CONTAINING PROTEIN"/>
    <property type="match status" value="1"/>
</dbReference>
<evidence type="ECO:0000313" key="2">
    <source>
        <dbReference type="EMBL" id="EJT74746.1"/>
    </source>
</evidence>
<dbReference type="OrthoDB" id="5362630at2759"/>
<organism evidence="2">
    <name type="scientific">Gaeumannomyces tritici (strain R3-111a-1)</name>
    <name type="common">Wheat and barley take-all root rot fungus</name>
    <name type="synonym">Gaeumannomyces graminis var. tritici</name>
    <dbReference type="NCBI Taxonomy" id="644352"/>
    <lineage>
        <taxon>Eukaryota</taxon>
        <taxon>Fungi</taxon>
        <taxon>Dikarya</taxon>
        <taxon>Ascomycota</taxon>
        <taxon>Pezizomycotina</taxon>
        <taxon>Sordariomycetes</taxon>
        <taxon>Sordariomycetidae</taxon>
        <taxon>Magnaporthales</taxon>
        <taxon>Magnaporthaceae</taxon>
        <taxon>Gaeumannomyces</taxon>
    </lineage>
</organism>
<dbReference type="VEuPathDB" id="FungiDB:GGTG_08584"/>
<sequence length="234" mass="26421">MPEGRYSLPGRPRGQQHHEERSLRLSALSTGLPNTTKTIELSQVPGSATLSVVVQEFVPEKVDATWYGWRDINGAHRRLRMPSYALTSPAVTERSIQAYIGANMSAYLGACLQPANDVVSRIFDMAVKRAKGGSRLLQDVLEFWVASRIIEDPWRITGQETLGMEEIVDRRSMFFGKIPVTPIMETQLSQIVIRQFLHPLRLLLLQQLQASTINEDSVPFAEVLWPVFILVEQH</sequence>
<protein>
    <submittedName>
        <fullName evidence="2 3">Uncharacterized protein</fullName>
    </submittedName>
</protein>
<reference evidence="2" key="3">
    <citation type="submission" date="2010-09" db="EMBL/GenBank/DDBJ databases">
        <title>Annotation of Gaeumannomyces graminis var. tritici R3-111a-1.</title>
        <authorList>
            <consortium name="The Broad Institute Genome Sequencing Platform"/>
            <person name="Ma L.-J."/>
            <person name="Dead R."/>
            <person name="Young S.K."/>
            <person name="Zeng Q."/>
            <person name="Gargeya S."/>
            <person name="Fitzgerald M."/>
            <person name="Haas B."/>
            <person name="Abouelleil A."/>
            <person name="Alvarado L."/>
            <person name="Arachchi H.M."/>
            <person name="Berlin A."/>
            <person name="Brown A."/>
            <person name="Chapman S.B."/>
            <person name="Chen Z."/>
            <person name="Dunbar C."/>
            <person name="Freedman E."/>
            <person name="Gearin G."/>
            <person name="Gellesch M."/>
            <person name="Goldberg J."/>
            <person name="Griggs A."/>
            <person name="Gujja S."/>
            <person name="Heiman D."/>
            <person name="Howarth C."/>
            <person name="Larson L."/>
            <person name="Lui A."/>
            <person name="MacDonald P.J.P."/>
            <person name="Mehta T."/>
            <person name="Montmayeur A."/>
            <person name="Murphy C."/>
            <person name="Neiman D."/>
            <person name="Pearson M."/>
            <person name="Priest M."/>
            <person name="Roberts A."/>
            <person name="Saif S."/>
            <person name="Shea T."/>
            <person name="Shenoy N."/>
            <person name="Sisk P."/>
            <person name="Stolte C."/>
            <person name="Sykes S."/>
            <person name="Yandava C."/>
            <person name="Wortman J."/>
            <person name="Nusbaum C."/>
            <person name="Birren B."/>
        </authorList>
    </citation>
    <scope>NUCLEOTIDE SEQUENCE</scope>
    <source>
        <strain evidence="2">R3-111a-1</strain>
    </source>
</reference>
<dbReference type="EMBL" id="GL385398">
    <property type="protein sequence ID" value="EJT74746.1"/>
    <property type="molecule type" value="Genomic_DNA"/>
</dbReference>
<dbReference type="AlphaFoldDB" id="J3P4Z8"/>
<keyword evidence="4" id="KW-1185">Reference proteome</keyword>
<evidence type="ECO:0000313" key="3">
    <source>
        <dbReference type="EnsemblFungi" id="EJT74746"/>
    </source>
</evidence>
<dbReference type="Proteomes" id="UP000006039">
    <property type="component" value="Unassembled WGS sequence"/>
</dbReference>
<dbReference type="GeneID" id="20349042"/>
<accession>J3P4Z8</accession>
<reference evidence="3" key="5">
    <citation type="submission" date="2018-04" db="UniProtKB">
        <authorList>
            <consortium name="EnsemblFungi"/>
        </authorList>
    </citation>
    <scope>IDENTIFICATION</scope>
    <source>
        <strain evidence="3">R3-111a-1</strain>
    </source>
</reference>
<reference evidence="2" key="2">
    <citation type="submission" date="2010-07" db="EMBL/GenBank/DDBJ databases">
        <authorList>
            <consortium name="The Broad Institute Genome Sequencing Platform"/>
            <consortium name="Broad Institute Genome Sequencing Center for Infectious Disease"/>
            <person name="Ma L.-J."/>
            <person name="Dead R."/>
            <person name="Young S."/>
            <person name="Zeng Q."/>
            <person name="Koehrsen M."/>
            <person name="Alvarado L."/>
            <person name="Berlin A."/>
            <person name="Chapman S.B."/>
            <person name="Chen Z."/>
            <person name="Freedman E."/>
            <person name="Gellesch M."/>
            <person name="Goldberg J."/>
            <person name="Griggs A."/>
            <person name="Gujja S."/>
            <person name="Heilman E.R."/>
            <person name="Heiman D."/>
            <person name="Hepburn T."/>
            <person name="Howarth C."/>
            <person name="Jen D."/>
            <person name="Larson L."/>
            <person name="Mehta T."/>
            <person name="Neiman D."/>
            <person name="Pearson M."/>
            <person name="Roberts A."/>
            <person name="Saif S."/>
            <person name="Shea T."/>
            <person name="Shenoy N."/>
            <person name="Sisk P."/>
            <person name="Stolte C."/>
            <person name="Sykes S."/>
            <person name="Walk T."/>
            <person name="White J."/>
            <person name="Yandava C."/>
            <person name="Haas B."/>
            <person name="Nusbaum C."/>
            <person name="Birren B."/>
        </authorList>
    </citation>
    <scope>NUCLEOTIDE SEQUENCE</scope>
    <source>
        <strain evidence="2">R3-111a-1</strain>
    </source>
</reference>
<dbReference type="InterPro" id="IPR052973">
    <property type="entry name" value="Fungal_sec-metab_reg_TF"/>
</dbReference>
<dbReference type="RefSeq" id="XP_009224690.1">
    <property type="nucleotide sequence ID" value="XM_009226426.1"/>
</dbReference>
<proteinExistence type="predicted"/>
<name>J3P4Z8_GAET3</name>
<gene>
    <name evidence="3" type="primary">20349042</name>
    <name evidence="2" type="ORF">GGTG_08584</name>
</gene>